<feature type="transmembrane region" description="Helical" evidence="7">
    <location>
        <begin position="288"/>
        <end position="308"/>
    </location>
</feature>
<accession>A0ABP5FFM8</accession>
<protein>
    <submittedName>
        <fullName evidence="10">Sugar ABC transporter permease</fullName>
    </submittedName>
</protein>
<evidence type="ECO:0000256" key="6">
    <source>
        <dbReference type="ARBA" id="ARBA00023136"/>
    </source>
</evidence>
<dbReference type="InterPro" id="IPR050809">
    <property type="entry name" value="UgpAE/MalFG_permease"/>
</dbReference>
<evidence type="ECO:0000313" key="11">
    <source>
        <dbReference type="Proteomes" id="UP001500751"/>
    </source>
</evidence>
<feature type="transmembrane region" description="Helical" evidence="7">
    <location>
        <begin position="131"/>
        <end position="154"/>
    </location>
</feature>
<evidence type="ECO:0000256" key="2">
    <source>
        <dbReference type="ARBA" id="ARBA00022448"/>
    </source>
</evidence>
<evidence type="ECO:0000256" key="1">
    <source>
        <dbReference type="ARBA" id="ARBA00004651"/>
    </source>
</evidence>
<feature type="region of interest" description="Disordered" evidence="8">
    <location>
        <begin position="1"/>
        <end position="27"/>
    </location>
</feature>
<proteinExistence type="inferred from homology"/>
<organism evidence="10 11">
    <name type="scientific">Catenulispora yoronensis</name>
    <dbReference type="NCBI Taxonomy" id="450799"/>
    <lineage>
        <taxon>Bacteria</taxon>
        <taxon>Bacillati</taxon>
        <taxon>Actinomycetota</taxon>
        <taxon>Actinomycetes</taxon>
        <taxon>Catenulisporales</taxon>
        <taxon>Catenulisporaceae</taxon>
        <taxon>Catenulispora</taxon>
    </lineage>
</organism>
<feature type="domain" description="ABC transmembrane type-1" evidence="9">
    <location>
        <begin position="94"/>
        <end position="308"/>
    </location>
</feature>
<dbReference type="InterPro" id="IPR035906">
    <property type="entry name" value="MetI-like_sf"/>
</dbReference>
<evidence type="ECO:0000256" key="3">
    <source>
        <dbReference type="ARBA" id="ARBA00022475"/>
    </source>
</evidence>
<dbReference type="CDD" id="cd06261">
    <property type="entry name" value="TM_PBP2"/>
    <property type="match status" value="1"/>
</dbReference>
<dbReference type="PROSITE" id="PS50928">
    <property type="entry name" value="ABC_TM1"/>
    <property type="match status" value="1"/>
</dbReference>
<feature type="transmembrane region" description="Helical" evidence="7">
    <location>
        <begin position="34"/>
        <end position="61"/>
    </location>
</feature>
<comment type="caution">
    <text evidence="10">The sequence shown here is derived from an EMBL/GenBank/DDBJ whole genome shotgun (WGS) entry which is preliminary data.</text>
</comment>
<dbReference type="RefSeq" id="WP_344665688.1">
    <property type="nucleotide sequence ID" value="NZ_BAAAQN010000011.1"/>
</dbReference>
<dbReference type="Proteomes" id="UP001500751">
    <property type="component" value="Unassembled WGS sequence"/>
</dbReference>
<evidence type="ECO:0000256" key="7">
    <source>
        <dbReference type="RuleBase" id="RU363032"/>
    </source>
</evidence>
<keyword evidence="6 7" id="KW-0472">Membrane</keyword>
<gene>
    <name evidence="10" type="ORF">GCM10009839_24820</name>
</gene>
<dbReference type="Gene3D" id="1.10.3720.10">
    <property type="entry name" value="MetI-like"/>
    <property type="match status" value="1"/>
</dbReference>
<evidence type="ECO:0000256" key="8">
    <source>
        <dbReference type="SAM" id="MobiDB-lite"/>
    </source>
</evidence>
<keyword evidence="3" id="KW-1003">Cell membrane</keyword>
<evidence type="ECO:0000256" key="5">
    <source>
        <dbReference type="ARBA" id="ARBA00022989"/>
    </source>
</evidence>
<comment type="similarity">
    <text evidence="7">Belongs to the binding-protein-dependent transport system permease family.</text>
</comment>
<dbReference type="PANTHER" id="PTHR43227">
    <property type="entry name" value="BLL4140 PROTEIN"/>
    <property type="match status" value="1"/>
</dbReference>
<feature type="transmembrane region" description="Helical" evidence="7">
    <location>
        <begin position="98"/>
        <end position="119"/>
    </location>
</feature>
<feature type="compositionally biased region" description="Low complexity" evidence="8">
    <location>
        <begin position="9"/>
        <end position="22"/>
    </location>
</feature>
<evidence type="ECO:0000256" key="4">
    <source>
        <dbReference type="ARBA" id="ARBA00022692"/>
    </source>
</evidence>
<dbReference type="EMBL" id="BAAAQN010000011">
    <property type="protein sequence ID" value="GAA2025656.1"/>
    <property type="molecule type" value="Genomic_DNA"/>
</dbReference>
<dbReference type="PANTHER" id="PTHR43227:SF8">
    <property type="entry name" value="DIACETYLCHITOBIOSE UPTAKE SYSTEM PERMEASE PROTEIN DASB"/>
    <property type="match status" value="1"/>
</dbReference>
<keyword evidence="11" id="KW-1185">Reference proteome</keyword>
<keyword evidence="5 7" id="KW-1133">Transmembrane helix</keyword>
<dbReference type="SUPFAM" id="SSF161098">
    <property type="entry name" value="MetI-like"/>
    <property type="match status" value="1"/>
</dbReference>
<comment type="subcellular location">
    <subcellularLocation>
        <location evidence="1 7">Cell membrane</location>
        <topology evidence="1 7">Multi-pass membrane protein</topology>
    </subcellularLocation>
</comment>
<reference evidence="11" key="1">
    <citation type="journal article" date="2019" name="Int. J. Syst. Evol. Microbiol.">
        <title>The Global Catalogue of Microorganisms (GCM) 10K type strain sequencing project: providing services to taxonomists for standard genome sequencing and annotation.</title>
        <authorList>
            <consortium name="The Broad Institute Genomics Platform"/>
            <consortium name="The Broad Institute Genome Sequencing Center for Infectious Disease"/>
            <person name="Wu L."/>
            <person name="Ma J."/>
        </authorList>
    </citation>
    <scope>NUCLEOTIDE SEQUENCE [LARGE SCALE GENOMIC DNA]</scope>
    <source>
        <strain evidence="11">JCM 16014</strain>
    </source>
</reference>
<sequence>MTTTDDRAAMPAAARSEAAAAPRRPRRSRRLRDLAPLGFTLPALGWFLLFTVGPLVSLFYYSLTDWRGLIAPRTYVGFRNFGRLFARQEFHQAVTNTLVQLVVTLPVVIAGAFMIAYYLSLRPRGHRFVRAVLFTPVLLSAPALAMVFVGVFAPSGLVNGLLQNLGLGSAAKPWLAQSSSASIAILVVIVWSSMSVSAAMLASRLNSVSAEIFEAAEIDGCGHWRRMWLIAWPVCREFVGVVTMLQFLWTLFSSAAVVLLLTRGGPGYSTVNLSYLVYDYSFNQSKVGYGQAVAVMLFVVGVAGLLGIRRLFRQNY</sequence>
<feature type="transmembrane region" description="Helical" evidence="7">
    <location>
        <begin position="174"/>
        <end position="194"/>
    </location>
</feature>
<keyword evidence="4 7" id="KW-0812">Transmembrane</keyword>
<evidence type="ECO:0000313" key="10">
    <source>
        <dbReference type="EMBL" id="GAA2025656.1"/>
    </source>
</evidence>
<name>A0ABP5FFM8_9ACTN</name>
<dbReference type="InterPro" id="IPR000515">
    <property type="entry name" value="MetI-like"/>
</dbReference>
<feature type="transmembrane region" description="Helical" evidence="7">
    <location>
        <begin position="238"/>
        <end position="261"/>
    </location>
</feature>
<keyword evidence="2 7" id="KW-0813">Transport</keyword>
<dbReference type="Pfam" id="PF00528">
    <property type="entry name" value="BPD_transp_1"/>
    <property type="match status" value="1"/>
</dbReference>
<evidence type="ECO:0000259" key="9">
    <source>
        <dbReference type="PROSITE" id="PS50928"/>
    </source>
</evidence>